<gene>
    <name evidence="2" type="ORF">TIS948_LOCUS30435</name>
</gene>
<name>A0A818CT75_9BILA</name>
<dbReference type="Proteomes" id="UP000663825">
    <property type="component" value="Unassembled WGS sequence"/>
</dbReference>
<dbReference type="EMBL" id="CAJNXB010005623">
    <property type="protein sequence ID" value="CAF3432145.1"/>
    <property type="molecule type" value="Genomic_DNA"/>
</dbReference>
<evidence type="ECO:0000313" key="2">
    <source>
        <dbReference type="EMBL" id="CAF3432145.1"/>
    </source>
</evidence>
<evidence type="ECO:0000313" key="3">
    <source>
        <dbReference type="Proteomes" id="UP000663825"/>
    </source>
</evidence>
<evidence type="ECO:0000259" key="1">
    <source>
        <dbReference type="PROSITE" id="PS50181"/>
    </source>
</evidence>
<feature type="domain" description="F-box" evidence="1">
    <location>
        <begin position="2"/>
        <end position="51"/>
    </location>
</feature>
<dbReference type="PROSITE" id="PS50181">
    <property type="entry name" value="FBOX"/>
    <property type="match status" value="1"/>
</dbReference>
<sequence length="554" mass="64900">MRTKFESLPNEILLIILANLSSLELLTSLWSLNKRIDVLICSILSRVDNRLNSGLLIIEPGLSFNECHSLLFHSVSTLNFCIQRIHFDGANSIASDLSYELLFDNDKNILRFPNLKSLVLTRCFLIESLIKSLPLLVKHQLNELVLTFHGKVLKPLPKCNVISFRNVRTEKILIKFDELIRHLFSNECRLTSLRLDFASKHNDIDHLQCLKPHDNLSSGSMIADKYKFCCSTLRRLHIHITHTCFFEHLIDYVPALEQLFVFSEHSSNIKRQLTAGINIFVQTNDNWVNKVPKLESFTLKTSVENDIEFTYLKWILNNLNHIKKLKIHLTSDGAYGTDATIWKSVVDANFIRRYCLPDKVINLTHFDFYISSSCELQMNNISDIIDSFKIHPLFIDHQWTNAFDELRKDALNTVQYAEFKIPGCHRDSNELIRIGKNLVPFLSTYMAHLQTLCLWRPDDFPWTSIRPDYKRGYYYGGLIRRRYDKLQTPESIKKHVIIFEEDLCELVEQMKDLIFLDIHGEIHEEKVEPYRSVVQAIFPYNRSDIEMFRFRLWL</sequence>
<protein>
    <recommendedName>
        <fullName evidence="1">F-box domain-containing protein</fullName>
    </recommendedName>
</protein>
<dbReference type="AlphaFoldDB" id="A0A818CT75"/>
<accession>A0A818CT75</accession>
<proteinExistence type="predicted"/>
<comment type="caution">
    <text evidence="2">The sequence shown here is derived from an EMBL/GenBank/DDBJ whole genome shotgun (WGS) entry which is preliminary data.</text>
</comment>
<dbReference type="InterPro" id="IPR001810">
    <property type="entry name" value="F-box_dom"/>
</dbReference>
<reference evidence="2" key="1">
    <citation type="submission" date="2021-02" db="EMBL/GenBank/DDBJ databases">
        <authorList>
            <person name="Nowell W R."/>
        </authorList>
    </citation>
    <scope>NUCLEOTIDE SEQUENCE</scope>
</reference>
<organism evidence="2 3">
    <name type="scientific">Rotaria socialis</name>
    <dbReference type="NCBI Taxonomy" id="392032"/>
    <lineage>
        <taxon>Eukaryota</taxon>
        <taxon>Metazoa</taxon>
        <taxon>Spiralia</taxon>
        <taxon>Gnathifera</taxon>
        <taxon>Rotifera</taxon>
        <taxon>Eurotatoria</taxon>
        <taxon>Bdelloidea</taxon>
        <taxon>Philodinida</taxon>
        <taxon>Philodinidae</taxon>
        <taxon>Rotaria</taxon>
    </lineage>
</organism>